<dbReference type="AlphaFoldDB" id="A0A4Y4G717"/>
<organism evidence="1 4">
    <name type="scientific">Weissella hellenica</name>
    <dbReference type="NCBI Taxonomy" id="46256"/>
    <lineage>
        <taxon>Bacteria</taxon>
        <taxon>Bacillati</taxon>
        <taxon>Bacillota</taxon>
        <taxon>Bacilli</taxon>
        <taxon>Lactobacillales</taxon>
        <taxon>Lactobacillaceae</taxon>
        <taxon>Weissella</taxon>
    </lineage>
</organism>
<proteinExistence type="predicted"/>
<dbReference type="GeneID" id="72423270"/>
<gene>
    <name evidence="2" type="ORF">GA0061075_10291</name>
    <name evidence="1" type="ORF">HF960_00530</name>
</gene>
<dbReference type="EMBL" id="JAAXPM010000001">
    <property type="protein sequence ID" value="NKY66201.1"/>
    <property type="molecule type" value="Genomic_DNA"/>
</dbReference>
<dbReference type="EMBL" id="FMAW01000002">
    <property type="protein sequence ID" value="SCB77808.1"/>
    <property type="molecule type" value="Genomic_DNA"/>
</dbReference>
<dbReference type="Proteomes" id="UP000585749">
    <property type="component" value="Unassembled WGS sequence"/>
</dbReference>
<reference evidence="1 4" key="2">
    <citation type="submission" date="2020-04" db="EMBL/GenBank/DDBJ databases">
        <title>MicrobeNet Type strains.</title>
        <authorList>
            <person name="Nicholson A.C."/>
        </authorList>
    </citation>
    <scope>NUCLEOTIDE SEQUENCE [LARGE SCALE GENOMIC DNA]</scope>
    <source>
        <strain evidence="1 4">CCUG 33494</strain>
    </source>
</reference>
<evidence type="ECO:0000313" key="2">
    <source>
        <dbReference type="EMBL" id="SCB77808.1"/>
    </source>
</evidence>
<comment type="caution">
    <text evidence="1">The sequence shown here is derived from an EMBL/GenBank/DDBJ whole genome shotgun (WGS) entry which is preliminary data.</text>
</comment>
<sequence length="71" mass="8353">MNRKRNVNVTGMTIHLTPSNFMVNRILVNGHYFDYRGVNLNIGDTVRIRQQLGNFLVVEKAFKYGKNYYEL</sequence>
<name>A0A4Y4G717_WEIHE</name>
<evidence type="ECO:0000313" key="3">
    <source>
        <dbReference type="Proteomes" id="UP000182448"/>
    </source>
</evidence>
<protein>
    <submittedName>
        <fullName evidence="1">Uncharacterized protein</fullName>
    </submittedName>
</protein>
<accession>A0A4Y4G717</accession>
<reference evidence="2 3" key="1">
    <citation type="submission" date="2016-08" db="EMBL/GenBank/DDBJ databases">
        <authorList>
            <person name="Varghese N."/>
            <person name="Submissions Spin"/>
        </authorList>
    </citation>
    <scope>NUCLEOTIDE SEQUENCE [LARGE SCALE GENOMIC DNA]</scope>
    <source>
        <strain evidence="2 3">R-53116</strain>
    </source>
</reference>
<keyword evidence="3" id="KW-1185">Reference proteome</keyword>
<dbReference type="Proteomes" id="UP000182448">
    <property type="component" value="Unassembled WGS sequence"/>
</dbReference>
<dbReference type="OrthoDB" id="2146879at2"/>
<dbReference type="RefSeq" id="WP_074426798.1">
    <property type="nucleotide sequence ID" value="NZ_BJEG01000001.1"/>
</dbReference>
<evidence type="ECO:0000313" key="1">
    <source>
        <dbReference type="EMBL" id="NKY66201.1"/>
    </source>
</evidence>
<evidence type="ECO:0000313" key="4">
    <source>
        <dbReference type="Proteomes" id="UP000585749"/>
    </source>
</evidence>